<dbReference type="Pfam" id="PF00656">
    <property type="entry name" value="Peptidase_C14"/>
    <property type="match status" value="1"/>
</dbReference>
<protein>
    <recommendedName>
        <fullName evidence="2">Peptidase C14 caspase domain-containing protein</fullName>
    </recommendedName>
</protein>
<dbReference type="Proteomes" id="UP000639643">
    <property type="component" value="Unassembled WGS sequence"/>
</dbReference>
<dbReference type="PANTHER" id="PTHR48104">
    <property type="entry name" value="METACASPASE-4"/>
    <property type="match status" value="1"/>
</dbReference>
<dbReference type="GO" id="GO:0004197">
    <property type="term" value="F:cysteine-type endopeptidase activity"/>
    <property type="evidence" value="ECO:0007669"/>
    <property type="project" value="InterPro"/>
</dbReference>
<evidence type="ECO:0000313" key="4">
    <source>
        <dbReference type="Proteomes" id="UP000639643"/>
    </source>
</evidence>
<proteinExistence type="inferred from homology"/>
<dbReference type="Gene3D" id="3.40.50.1460">
    <property type="match status" value="1"/>
</dbReference>
<evidence type="ECO:0000259" key="2">
    <source>
        <dbReference type="Pfam" id="PF00656"/>
    </source>
</evidence>
<feature type="domain" description="Peptidase C14 caspase" evidence="2">
    <location>
        <begin position="8"/>
        <end position="280"/>
    </location>
</feature>
<organism evidence="3 4">
    <name type="scientific">Colletotrichum musicola</name>
    <dbReference type="NCBI Taxonomy" id="2175873"/>
    <lineage>
        <taxon>Eukaryota</taxon>
        <taxon>Fungi</taxon>
        <taxon>Dikarya</taxon>
        <taxon>Ascomycota</taxon>
        <taxon>Pezizomycotina</taxon>
        <taxon>Sordariomycetes</taxon>
        <taxon>Hypocreomycetidae</taxon>
        <taxon>Glomerellales</taxon>
        <taxon>Glomerellaceae</taxon>
        <taxon>Colletotrichum</taxon>
        <taxon>Colletotrichum orchidearum species complex</taxon>
    </lineage>
</organism>
<evidence type="ECO:0000256" key="1">
    <source>
        <dbReference type="ARBA" id="ARBA00009005"/>
    </source>
</evidence>
<dbReference type="OrthoDB" id="3223806at2759"/>
<accession>A0A8H6U6R5</accession>
<dbReference type="InterPro" id="IPR011600">
    <property type="entry name" value="Pept_C14_caspase"/>
</dbReference>
<evidence type="ECO:0000313" key="3">
    <source>
        <dbReference type="EMBL" id="KAF6842181.1"/>
    </source>
</evidence>
<dbReference type="AlphaFoldDB" id="A0A8H6U6R5"/>
<dbReference type="GO" id="GO:0006508">
    <property type="term" value="P:proteolysis"/>
    <property type="evidence" value="ECO:0007669"/>
    <property type="project" value="InterPro"/>
</dbReference>
<dbReference type="GO" id="GO:0005737">
    <property type="term" value="C:cytoplasm"/>
    <property type="evidence" value="ECO:0007669"/>
    <property type="project" value="TreeGrafter"/>
</dbReference>
<keyword evidence="4" id="KW-1185">Reference proteome</keyword>
<dbReference type="PANTHER" id="PTHR48104:SF30">
    <property type="entry name" value="METACASPASE-1"/>
    <property type="match status" value="1"/>
</dbReference>
<comment type="similarity">
    <text evidence="1">Belongs to the peptidase C14B family.</text>
</comment>
<dbReference type="EMBL" id="WIGM01000080">
    <property type="protein sequence ID" value="KAF6842181.1"/>
    <property type="molecule type" value="Genomic_DNA"/>
</dbReference>
<comment type="caution">
    <text evidence="3">The sequence shown here is derived from an EMBL/GenBank/DDBJ whole genome shotgun (WGS) entry which is preliminary data.</text>
</comment>
<sequence length="649" mass="72653">MSTNELPRRFALLVGVDFYYQGKARLSPKGYILSLNDLQGCVNDVSTVKEFLRRDFGLEYPLVLTSSVPDPSNPQQGKPLEASANLPTFDNIKKSFEAIEAKAEAGDLFFFHFSGHGARLDPVAASPAGRSDDPSLLTVDFCLGKPAIRGWQLNEWLRRLHKKNIQCVVTLDSCHAGGSWRGSARTPVNWPTVPSLPSDETAVEGELPDSQSRAIDLGKAWYINPEGFTLMAACETHEVALEVSANDKTFGAFTRELGLYLQGPSAKNMPVTYRILRDHLERQLPKQHPVVYGRDRLLFFGSTEPIPNQTIVARVERDMVHLPVGKAHGVHETSQFTANIVHGPTFALSYVDEFTSSARISPRLKKALIASQNHVRPFRWSFGEQPFSVAVDPRLGNDYLQMVKIALQNRISSPVNVFKLREDSSHERVSTLRLEKRDGGGIDVFGPKSWIGYESPVRGVEPRGCTVANLAASSAIFLSHLGRFQEILNLGQRASRCSKPFSVKIEPRGEARTAPFPNDQGFIYTFHNKHDDDLFFAVLTLDPGFEIEQGFPPNDVSSKVEKNQQTKFQFTITVPRVLKHSGTNRTIVRTVVTQADQISWKSLELPHIWRSSEVKLGNPHGRKMVVIPDPNWWVEDREIFTISESHHEL</sequence>
<gene>
    <name evidence="3" type="ORF">CMUS01_03358</name>
</gene>
<name>A0A8H6U6R5_9PEZI</name>
<reference evidence="3" key="1">
    <citation type="journal article" date="2020" name="Phytopathology">
        <title>Genome Sequence Resources of Colletotrichum truncatum, C. plurivorum, C. musicola, and C. sojae: Four Species Pathogenic to Soybean (Glycine max).</title>
        <authorList>
            <person name="Rogerio F."/>
            <person name="Boufleur T.R."/>
            <person name="Ciampi-Guillardi M."/>
            <person name="Sukno S.A."/>
            <person name="Thon M.R."/>
            <person name="Massola Junior N.S."/>
            <person name="Baroncelli R."/>
        </authorList>
    </citation>
    <scope>NUCLEOTIDE SEQUENCE</scope>
    <source>
        <strain evidence="3">LFN0074</strain>
    </source>
</reference>
<dbReference type="InterPro" id="IPR050452">
    <property type="entry name" value="Metacaspase"/>
</dbReference>